<dbReference type="InterPro" id="IPR002508">
    <property type="entry name" value="MurNAc-LAA_cat"/>
</dbReference>
<dbReference type="EMBL" id="RCHR01000005">
    <property type="protein sequence ID" value="RLL42728.1"/>
    <property type="molecule type" value="Genomic_DNA"/>
</dbReference>
<dbReference type="GO" id="GO:0009253">
    <property type="term" value="P:peptidoglycan catabolic process"/>
    <property type="evidence" value="ECO:0007669"/>
    <property type="project" value="InterPro"/>
</dbReference>
<feature type="domain" description="SPOR" evidence="2">
    <location>
        <begin position="187"/>
        <end position="265"/>
    </location>
</feature>
<keyword evidence="4" id="KW-1185">Reference proteome</keyword>
<dbReference type="PANTHER" id="PTHR30404">
    <property type="entry name" value="N-ACETYLMURAMOYL-L-ALANINE AMIDASE"/>
    <property type="match status" value="1"/>
</dbReference>
<dbReference type="Gene3D" id="3.30.70.1070">
    <property type="entry name" value="Sporulation related repeat"/>
    <property type="match status" value="1"/>
</dbReference>
<dbReference type="InterPro" id="IPR050695">
    <property type="entry name" value="N-acetylmuramoyl_amidase_3"/>
</dbReference>
<name>A0A498DFE1_9BACI</name>
<dbReference type="Pfam" id="PF05036">
    <property type="entry name" value="SPOR"/>
    <property type="match status" value="1"/>
</dbReference>
<dbReference type="GO" id="GO:0042834">
    <property type="term" value="F:peptidoglycan binding"/>
    <property type="evidence" value="ECO:0007669"/>
    <property type="project" value="InterPro"/>
</dbReference>
<proteinExistence type="predicted"/>
<evidence type="ECO:0000256" key="1">
    <source>
        <dbReference type="ARBA" id="ARBA00022801"/>
    </source>
</evidence>
<dbReference type="Gene3D" id="3.40.630.40">
    <property type="entry name" value="Zn-dependent exopeptidases"/>
    <property type="match status" value="1"/>
</dbReference>
<evidence type="ECO:0000313" key="3">
    <source>
        <dbReference type="EMBL" id="RLL42728.1"/>
    </source>
</evidence>
<keyword evidence="1" id="KW-0378">Hydrolase</keyword>
<comment type="caution">
    <text evidence="3">The sequence shown here is derived from an EMBL/GenBank/DDBJ whole genome shotgun (WGS) entry which is preliminary data.</text>
</comment>
<dbReference type="SUPFAM" id="SSF53187">
    <property type="entry name" value="Zn-dependent exopeptidases"/>
    <property type="match status" value="1"/>
</dbReference>
<dbReference type="Proteomes" id="UP000270219">
    <property type="component" value="Unassembled WGS sequence"/>
</dbReference>
<evidence type="ECO:0000259" key="2">
    <source>
        <dbReference type="PROSITE" id="PS51724"/>
    </source>
</evidence>
<gene>
    <name evidence="3" type="ORF">D8M04_14330</name>
</gene>
<dbReference type="GO" id="GO:0030288">
    <property type="term" value="C:outer membrane-bounded periplasmic space"/>
    <property type="evidence" value="ECO:0007669"/>
    <property type="project" value="TreeGrafter"/>
</dbReference>
<dbReference type="SMART" id="SM00646">
    <property type="entry name" value="Ami_3"/>
    <property type="match status" value="1"/>
</dbReference>
<dbReference type="AlphaFoldDB" id="A0A498DFE1"/>
<dbReference type="RefSeq" id="WP_121524095.1">
    <property type="nucleotide sequence ID" value="NZ_RCHR01000005.1"/>
</dbReference>
<sequence length="265" mass="29523">MKLYLDPGHGGTDPGALGNGLREKDVNLDIALRIRSLLVTNYENVSVMMSRTTDSTKDLQQRTNEANNWGADYYVSIHCNAFNGTARGYEDFIHDALSDATQTARYRDILHEEIAKVNQLTNRGKKKANLHVLRETTMPAVLTENGFIDNSQDAALMKLSTWRQNVAQGHVNGISRAFNLQPKQTSNPPGTLYKVIAGSFTDKTNADERAVFLQSRGIDAFVITTTISGRIWYRVQAGAFNTRENAEQRLQEVLNTGVDAFIIVE</sequence>
<dbReference type="CDD" id="cd02696">
    <property type="entry name" value="MurNAc-LAA"/>
    <property type="match status" value="1"/>
</dbReference>
<protein>
    <submittedName>
        <fullName evidence="3">N-acetylmuramoyl-L-alanine amidase</fullName>
    </submittedName>
</protein>
<dbReference type="SUPFAM" id="SSF110997">
    <property type="entry name" value="Sporulation related repeat"/>
    <property type="match status" value="1"/>
</dbReference>
<evidence type="ECO:0000313" key="4">
    <source>
        <dbReference type="Proteomes" id="UP000270219"/>
    </source>
</evidence>
<dbReference type="GO" id="GO:0008745">
    <property type="term" value="F:N-acetylmuramoyl-L-alanine amidase activity"/>
    <property type="evidence" value="ECO:0007669"/>
    <property type="project" value="InterPro"/>
</dbReference>
<dbReference type="PANTHER" id="PTHR30404:SF0">
    <property type="entry name" value="N-ACETYLMURAMOYL-L-ALANINE AMIDASE AMIC"/>
    <property type="match status" value="1"/>
</dbReference>
<dbReference type="InterPro" id="IPR036680">
    <property type="entry name" value="SPOR-like_sf"/>
</dbReference>
<reference evidence="3 4" key="1">
    <citation type="submission" date="2018-10" db="EMBL/GenBank/DDBJ databases">
        <title>Oceanobacillus sp. YLB-02 draft genome.</title>
        <authorList>
            <person name="Yu L."/>
        </authorList>
    </citation>
    <scope>NUCLEOTIDE SEQUENCE [LARGE SCALE GENOMIC DNA]</scope>
    <source>
        <strain evidence="3 4">YLB-02</strain>
    </source>
</reference>
<dbReference type="Pfam" id="PF01520">
    <property type="entry name" value="Amidase_3"/>
    <property type="match status" value="1"/>
</dbReference>
<dbReference type="PROSITE" id="PS51724">
    <property type="entry name" value="SPOR"/>
    <property type="match status" value="1"/>
</dbReference>
<dbReference type="OrthoDB" id="9763643at2"/>
<organism evidence="3 4">
    <name type="scientific">Oceanobacillus piezotolerans</name>
    <dbReference type="NCBI Taxonomy" id="2448030"/>
    <lineage>
        <taxon>Bacteria</taxon>
        <taxon>Bacillati</taxon>
        <taxon>Bacillota</taxon>
        <taxon>Bacilli</taxon>
        <taxon>Bacillales</taxon>
        <taxon>Bacillaceae</taxon>
        <taxon>Oceanobacillus</taxon>
    </lineage>
</organism>
<accession>A0A498DFE1</accession>
<dbReference type="InterPro" id="IPR007730">
    <property type="entry name" value="SPOR-like_dom"/>
</dbReference>